<evidence type="ECO:0000313" key="2">
    <source>
        <dbReference type="Proteomes" id="UP001497700"/>
    </source>
</evidence>
<dbReference type="Proteomes" id="UP001497700">
    <property type="component" value="Unassembled WGS sequence"/>
</dbReference>
<reference evidence="1 2" key="1">
    <citation type="journal article" date="2022" name="New Phytol.">
        <title>Ecological generalism drives hyperdiversity of secondary metabolite gene clusters in xylarialean endophytes.</title>
        <authorList>
            <person name="Franco M.E.E."/>
            <person name="Wisecaver J.H."/>
            <person name="Arnold A.E."/>
            <person name="Ju Y.M."/>
            <person name="Slot J.C."/>
            <person name="Ahrendt S."/>
            <person name="Moore L.P."/>
            <person name="Eastman K.E."/>
            <person name="Scott K."/>
            <person name="Konkel Z."/>
            <person name="Mondo S.J."/>
            <person name="Kuo A."/>
            <person name="Hayes R.D."/>
            <person name="Haridas S."/>
            <person name="Andreopoulos B."/>
            <person name="Riley R."/>
            <person name="LaButti K."/>
            <person name="Pangilinan J."/>
            <person name="Lipzen A."/>
            <person name="Amirebrahimi M."/>
            <person name="Yan J."/>
            <person name="Adam C."/>
            <person name="Keymanesh K."/>
            <person name="Ng V."/>
            <person name="Louie K."/>
            <person name="Northen T."/>
            <person name="Drula E."/>
            <person name="Henrissat B."/>
            <person name="Hsieh H.M."/>
            <person name="Youens-Clark K."/>
            <person name="Lutzoni F."/>
            <person name="Miadlikowska J."/>
            <person name="Eastwood D.C."/>
            <person name="Hamelin R.C."/>
            <person name="Grigoriev I.V."/>
            <person name="U'Ren J.M."/>
        </authorList>
    </citation>
    <scope>NUCLEOTIDE SEQUENCE [LARGE SCALE GENOMIC DNA]</scope>
    <source>
        <strain evidence="1 2">CBS 119005</strain>
    </source>
</reference>
<sequence>MAAHDVQWGALPVTWDMESEDNGQTQDFLIEGLPFLNAVCHGNGYDDWCNLMRMDLFKNRLFEGSPEDLIRCWMPRAHTRQEDLVSLRTYSSERLQLLSKSADGDQDRINSDSYTIWFLAHKNLDISHAVYNEYELRLHQLGYVMWDVGELDEGILERKITDLQRRMPLCNRDYQWRKEEISRSQPTSGRLVVQVIGLEKVLT</sequence>
<name>A0ACB9ZIE5_9PEZI</name>
<evidence type="ECO:0000313" key="1">
    <source>
        <dbReference type="EMBL" id="KAI4870975.1"/>
    </source>
</evidence>
<protein>
    <submittedName>
        <fullName evidence="1">Uncharacterized protein</fullName>
    </submittedName>
</protein>
<dbReference type="EMBL" id="MU393421">
    <property type="protein sequence ID" value="KAI4870975.1"/>
    <property type="molecule type" value="Genomic_DNA"/>
</dbReference>
<organism evidence="1 2">
    <name type="scientific">Hypoxylon rubiginosum</name>
    <dbReference type="NCBI Taxonomy" id="110542"/>
    <lineage>
        <taxon>Eukaryota</taxon>
        <taxon>Fungi</taxon>
        <taxon>Dikarya</taxon>
        <taxon>Ascomycota</taxon>
        <taxon>Pezizomycotina</taxon>
        <taxon>Sordariomycetes</taxon>
        <taxon>Xylariomycetidae</taxon>
        <taxon>Xylariales</taxon>
        <taxon>Hypoxylaceae</taxon>
        <taxon>Hypoxylon</taxon>
    </lineage>
</organism>
<comment type="caution">
    <text evidence="1">The sequence shown here is derived from an EMBL/GenBank/DDBJ whole genome shotgun (WGS) entry which is preliminary data.</text>
</comment>
<proteinExistence type="predicted"/>
<accession>A0ACB9ZIE5</accession>
<keyword evidence="2" id="KW-1185">Reference proteome</keyword>
<gene>
    <name evidence="1" type="ORF">F4820DRAFT_294</name>
</gene>